<reference evidence="3 4" key="1">
    <citation type="submission" date="2018-05" db="EMBL/GenBank/DDBJ databases">
        <title>Brumimicrobium oceani sp. nov., isolated from coastal sediment.</title>
        <authorList>
            <person name="Kou Y."/>
        </authorList>
    </citation>
    <scope>NUCLEOTIDE SEQUENCE [LARGE SCALE GENOMIC DNA]</scope>
    <source>
        <strain evidence="3 4">C305</strain>
    </source>
</reference>
<dbReference type="InterPro" id="IPR014914">
    <property type="entry name" value="RES_dom"/>
</dbReference>
<dbReference type="SMART" id="SM00953">
    <property type="entry name" value="RES"/>
    <property type="match status" value="1"/>
</dbReference>
<feature type="domain" description="RES" evidence="2">
    <location>
        <begin position="12"/>
        <end position="138"/>
    </location>
</feature>
<gene>
    <name evidence="3" type="ORF">DIT68_03500</name>
</gene>
<evidence type="ECO:0000313" key="4">
    <source>
        <dbReference type="Proteomes" id="UP000245370"/>
    </source>
</evidence>
<evidence type="ECO:0000256" key="1">
    <source>
        <dbReference type="SAM" id="MobiDB-lite"/>
    </source>
</evidence>
<dbReference type="OrthoDB" id="9789501at2"/>
<protein>
    <submittedName>
        <fullName evidence="3">RES domain-containing protein</fullName>
    </submittedName>
</protein>
<name>A0A2U2XET3_9FLAO</name>
<proteinExistence type="predicted"/>
<reference evidence="3 4" key="2">
    <citation type="submission" date="2018-05" db="EMBL/GenBank/DDBJ databases">
        <authorList>
            <person name="Lanie J.A."/>
            <person name="Ng W.-L."/>
            <person name="Kazmierczak K.M."/>
            <person name="Andrzejewski T.M."/>
            <person name="Davidsen T.M."/>
            <person name="Wayne K.J."/>
            <person name="Tettelin H."/>
            <person name="Glass J.I."/>
            <person name="Rusch D."/>
            <person name="Podicherti R."/>
            <person name="Tsui H.-C.T."/>
            <person name="Winkler M.E."/>
        </authorList>
    </citation>
    <scope>NUCLEOTIDE SEQUENCE [LARGE SCALE GENOMIC DNA]</scope>
    <source>
        <strain evidence="3 4">C305</strain>
    </source>
</reference>
<dbReference type="Pfam" id="PF08808">
    <property type="entry name" value="RES"/>
    <property type="match status" value="1"/>
</dbReference>
<comment type="caution">
    <text evidence="3">The sequence shown here is derived from an EMBL/GenBank/DDBJ whole genome shotgun (WGS) entry which is preliminary data.</text>
</comment>
<dbReference type="AlphaFoldDB" id="A0A2U2XET3"/>
<organism evidence="3 4">
    <name type="scientific">Brumimicrobium oceani</name>
    <dbReference type="NCBI Taxonomy" id="2100725"/>
    <lineage>
        <taxon>Bacteria</taxon>
        <taxon>Pseudomonadati</taxon>
        <taxon>Bacteroidota</taxon>
        <taxon>Flavobacteriia</taxon>
        <taxon>Flavobacteriales</taxon>
        <taxon>Crocinitomicaceae</taxon>
        <taxon>Brumimicrobium</taxon>
    </lineage>
</organism>
<feature type="region of interest" description="Disordered" evidence="1">
    <location>
        <begin position="1"/>
        <end position="20"/>
    </location>
</feature>
<sequence>MAVFRISHKKHSRKLTSSGASNRWNKKNEFVIYTGSSRSLSTLELVVHRNAINPDPNYEVMIISIADDEELYEQVLTKDLPDDWRKFRRYPELQEIGSNWYKEQRSLVLKVPSAIITREFNYIINTQHPLFDEKVKLVRNEDYFFDGRLF</sequence>
<dbReference type="Proteomes" id="UP000245370">
    <property type="component" value="Unassembled WGS sequence"/>
</dbReference>
<dbReference type="EMBL" id="QFRJ01000002">
    <property type="protein sequence ID" value="PWH86316.1"/>
    <property type="molecule type" value="Genomic_DNA"/>
</dbReference>
<accession>A0A2U2XET3</accession>
<dbReference type="RefSeq" id="WP_109358427.1">
    <property type="nucleotide sequence ID" value="NZ_QFRJ01000002.1"/>
</dbReference>
<feature type="compositionally biased region" description="Basic residues" evidence="1">
    <location>
        <begin position="1"/>
        <end position="14"/>
    </location>
</feature>
<evidence type="ECO:0000259" key="2">
    <source>
        <dbReference type="SMART" id="SM00953"/>
    </source>
</evidence>
<keyword evidence="4" id="KW-1185">Reference proteome</keyword>
<evidence type="ECO:0000313" key="3">
    <source>
        <dbReference type="EMBL" id="PWH86316.1"/>
    </source>
</evidence>